<evidence type="ECO:0000256" key="2">
    <source>
        <dbReference type="ARBA" id="ARBA00012829"/>
    </source>
</evidence>
<organism evidence="9 10">
    <name type="scientific">Campylobacter jejuni</name>
    <dbReference type="NCBI Taxonomy" id="197"/>
    <lineage>
        <taxon>Bacteria</taxon>
        <taxon>Pseudomonadati</taxon>
        <taxon>Campylobacterota</taxon>
        <taxon>Epsilonproteobacteria</taxon>
        <taxon>Campylobacterales</taxon>
        <taxon>Campylobacteraceae</taxon>
        <taxon>Campylobacter</taxon>
    </lineage>
</organism>
<name>A0AAW5EGM4_CAMJU</name>
<evidence type="ECO:0000256" key="1">
    <source>
        <dbReference type="ARBA" id="ARBA00008226"/>
    </source>
</evidence>
<dbReference type="InterPro" id="IPR006194">
    <property type="entry name" value="Gly-tRNA-synth_heterodimer"/>
</dbReference>
<dbReference type="AlphaFoldDB" id="A0AAW5EGM4"/>
<dbReference type="PANTHER" id="PTHR30075:SF2">
    <property type="entry name" value="GLYCINE--TRNA LIGASE, CHLOROPLASTIC_MITOCHONDRIAL 2"/>
    <property type="match status" value="1"/>
</dbReference>
<evidence type="ECO:0000256" key="8">
    <source>
        <dbReference type="ARBA" id="ARBA00047937"/>
    </source>
</evidence>
<accession>A0AAW5EGM4</accession>
<keyword evidence="3 9" id="KW-0436">Ligase</keyword>
<dbReference type="EC" id="6.1.1.14" evidence="2"/>
<keyword evidence="7" id="KW-0030">Aminoacyl-tRNA synthetase</keyword>
<gene>
    <name evidence="9" type="ORF">LZC39_12795</name>
</gene>
<keyword evidence="6" id="KW-0648">Protein biosynthesis</keyword>
<evidence type="ECO:0000256" key="5">
    <source>
        <dbReference type="ARBA" id="ARBA00022840"/>
    </source>
</evidence>
<sequence length="195" mass="22162">SFAECIGAPKNVAYKDGQLSAAGQSFLQKAGISENELSFKEIKGKEVLYHQKAIKGLQSQEVLGEMIHQFLKSLNFGKSMRWGANSFEFIRAIRSIVCILDDNLVEFESYGVKSAKKTFIHRSVSYDLQEFNNAKEYFSLLEKNYIILDPLQRKERILKQFKLLESQNNIQIGEDEELLAEVIAITEYPNALLGS</sequence>
<evidence type="ECO:0000256" key="7">
    <source>
        <dbReference type="ARBA" id="ARBA00023146"/>
    </source>
</evidence>
<evidence type="ECO:0000313" key="9">
    <source>
        <dbReference type="EMBL" id="MCH3852967.1"/>
    </source>
</evidence>
<evidence type="ECO:0000256" key="4">
    <source>
        <dbReference type="ARBA" id="ARBA00022741"/>
    </source>
</evidence>
<dbReference type="Proteomes" id="UP001199644">
    <property type="component" value="Unassembled WGS sequence"/>
</dbReference>
<comment type="catalytic activity">
    <reaction evidence="8">
        <text>tRNA(Gly) + glycine + ATP = glycyl-tRNA(Gly) + AMP + diphosphate</text>
        <dbReference type="Rhea" id="RHEA:16013"/>
        <dbReference type="Rhea" id="RHEA-COMP:9664"/>
        <dbReference type="Rhea" id="RHEA-COMP:9683"/>
        <dbReference type="ChEBI" id="CHEBI:30616"/>
        <dbReference type="ChEBI" id="CHEBI:33019"/>
        <dbReference type="ChEBI" id="CHEBI:57305"/>
        <dbReference type="ChEBI" id="CHEBI:78442"/>
        <dbReference type="ChEBI" id="CHEBI:78522"/>
        <dbReference type="ChEBI" id="CHEBI:456215"/>
        <dbReference type="EC" id="6.1.1.14"/>
    </reaction>
</comment>
<feature type="non-terminal residue" evidence="9">
    <location>
        <position position="195"/>
    </location>
</feature>
<keyword evidence="5" id="KW-0067">ATP-binding</keyword>
<dbReference type="GO" id="GO:0005524">
    <property type="term" value="F:ATP binding"/>
    <property type="evidence" value="ECO:0007669"/>
    <property type="project" value="UniProtKB-KW"/>
</dbReference>
<proteinExistence type="inferred from homology"/>
<protein>
    <recommendedName>
        <fullName evidence="2">glycine--tRNA ligase</fullName>
        <ecNumber evidence="2">6.1.1.14</ecNumber>
    </recommendedName>
</protein>
<dbReference type="GO" id="GO:0006426">
    <property type="term" value="P:glycyl-tRNA aminoacylation"/>
    <property type="evidence" value="ECO:0007669"/>
    <property type="project" value="InterPro"/>
</dbReference>
<reference evidence="9" key="1">
    <citation type="submission" date="2021-12" db="EMBL/GenBank/DDBJ databases">
        <title>Prevalence of phenicol resistance gene fexA in Campylobacter isolated from poultry supply chain.</title>
        <authorList>
            <person name="Tang B."/>
            <person name="Zheng X."/>
            <person name="Lin J."/>
            <person name="Lin R."/>
            <person name="Yang H."/>
            <person name="Shen Z."/>
            <person name="Xia F."/>
        </authorList>
    </citation>
    <scope>NUCLEOTIDE SEQUENCE</scope>
    <source>
        <strain evidence="9">CJHN2011004</strain>
    </source>
</reference>
<evidence type="ECO:0000256" key="6">
    <source>
        <dbReference type="ARBA" id="ARBA00022917"/>
    </source>
</evidence>
<dbReference type="EMBL" id="JAJUOL010000548">
    <property type="protein sequence ID" value="MCH3852967.1"/>
    <property type="molecule type" value="Genomic_DNA"/>
</dbReference>
<keyword evidence="4" id="KW-0547">Nucleotide-binding</keyword>
<dbReference type="GO" id="GO:0005829">
    <property type="term" value="C:cytosol"/>
    <property type="evidence" value="ECO:0007669"/>
    <property type="project" value="TreeGrafter"/>
</dbReference>
<comment type="similarity">
    <text evidence="1">Belongs to the class-II aminoacyl-tRNA synthetase family.</text>
</comment>
<comment type="caution">
    <text evidence="9">The sequence shown here is derived from an EMBL/GenBank/DDBJ whole genome shotgun (WGS) entry which is preliminary data.</text>
</comment>
<dbReference type="Pfam" id="PF02092">
    <property type="entry name" value="tRNA_synt_2f"/>
    <property type="match status" value="1"/>
</dbReference>
<feature type="non-terminal residue" evidence="9">
    <location>
        <position position="1"/>
    </location>
</feature>
<evidence type="ECO:0000313" key="10">
    <source>
        <dbReference type="Proteomes" id="UP001199644"/>
    </source>
</evidence>
<dbReference type="GO" id="GO:0004820">
    <property type="term" value="F:glycine-tRNA ligase activity"/>
    <property type="evidence" value="ECO:0007669"/>
    <property type="project" value="UniProtKB-EC"/>
</dbReference>
<evidence type="ECO:0000256" key="3">
    <source>
        <dbReference type="ARBA" id="ARBA00022598"/>
    </source>
</evidence>
<dbReference type="PANTHER" id="PTHR30075">
    <property type="entry name" value="GLYCYL-TRNA SYNTHETASE"/>
    <property type="match status" value="1"/>
</dbReference>
<dbReference type="RefSeq" id="WP_240381707.1">
    <property type="nucleotide sequence ID" value="NZ_JAJUOL010000548.1"/>
</dbReference>
<dbReference type="InterPro" id="IPR015944">
    <property type="entry name" value="Gly-tRNA-synth_bsu"/>
</dbReference>